<proteinExistence type="predicted"/>
<accession>A0A914VNY2</accession>
<dbReference type="CDD" id="cd00371">
    <property type="entry name" value="HMA"/>
    <property type="match status" value="1"/>
</dbReference>
<dbReference type="WBParaSite" id="PSAMB.scaffold2180size24800.g16708.t1">
    <property type="protein sequence ID" value="PSAMB.scaffold2180size24800.g16708.t1"/>
    <property type="gene ID" value="PSAMB.scaffold2180size24800.g16708"/>
</dbReference>
<evidence type="ECO:0000256" key="1">
    <source>
        <dbReference type="SAM" id="MobiDB-lite"/>
    </source>
</evidence>
<name>A0A914VNY2_9BILA</name>
<sequence length="297" mass="32847">MSVNEVTRSTLSAYRRIAQEKSRRPHLLKDSSFSSFLVYVMDDESYEVVRSALKILLLLTEEDDHASVVRQTFGIEQALGKLKTRDLSHEAKDLIASLESRISTPRQAAKIDNQQGQLRGVNSDRSNGKIEETSPNARPGGRFIAGAKARTITLQLDSLNDSARKTIETALLAIKGVISIYFDSASSRCIVRAKLGITSETIGLAILDTKVTTVRLIKKHDDGTEEEIELTSESAALELENRVHNALPDYLPETVGNEPPSPRSAARCVARVDQNYAKQQNSGWFGHVTSFLAHTLW</sequence>
<dbReference type="GO" id="GO:0046872">
    <property type="term" value="F:metal ion binding"/>
    <property type="evidence" value="ECO:0007669"/>
    <property type="project" value="InterPro"/>
</dbReference>
<protein>
    <submittedName>
        <fullName evidence="3">Armadillo repeat-containing protein 1</fullName>
    </submittedName>
</protein>
<dbReference type="InterPro" id="IPR006121">
    <property type="entry name" value="HMA_dom"/>
</dbReference>
<feature type="region of interest" description="Disordered" evidence="1">
    <location>
        <begin position="113"/>
        <end position="142"/>
    </location>
</feature>
<keyword evidence="2" id="KW-1185">Reference proteome</keyword>
<dbReference type="PANTHER" id="PTHR28592:SF1">
    <property type="entry name" value="ARMADILLO REPEAT-CONTAINING PROTEIN 1"/>
    <property type="match status" value="1"/>
</dbReference>
<dbReference type="Proteomes" id="UP000887566">
    <property type="component" value="Unplaced"/>
</dbReference>
<reference evidence="3" key="1">
    <citation type="submission" date="2022-11" db="UniProtKB">
        <authorList>
            <consortium name="WormBaseParasite"/>
        </authorList>
    </citation>
    <scope>IDENTIFICATION</scope>
</reference>
<organism evidence="2 3">
    <name type="scientific">Plectus sambesii</name>
    <dbReference type="NCBI Taxonomy" id="2011161"/>
    <lineage>
        <taxon>Eukaryota</taxon>
        <taxon>Metazoa</taxon>
        <taxon>Ecdysozoa</taxon>
        <taxon>Nematoda</taxon>
        <taxon>Chromadorea</taxon>
        <taxon>Plectida</taxon>
        <taxon>Plectina</taxon>
        <taxon>Plectoidea</taxon>
        <taxon>Plectidae</taxon>
        <taxon>Plectus</taxon>
    </lineage>
</organism>
<evidence type="ECO:0000313" key="2">
    <source>
        <dbReference type="Proteomes" id="UP000887566"/>
    </source>
</evidence>
<dbReference type="AlphaFoldDB" id="A0A914VNY2"/>
<evidence type="ECO:0000313" key="3">
    <source>
        <dbReference type="WBParaSite" id="PSAMB.scaffold2180size24800.g16708.t1"/>
    </source>
</evidence>
<dbReference type="PANTHER" id="PTHR28592">
    <property type="entry name" value="ARMADILLO REPEAT-CONTAINING PROTEIN 1"/>
    <property type="match status" value="1"/>
</dbReference>